<evidence type="ECO:0000313" key="5">
    <source>
        <dbReference type="Proteomes" id="UP000828390"/>
    </source>
</evidence>
<dbReference type="FunFam" id="3.40.50.300:FF:000433">
    <property type="entry name" value="Estrogen sulfotransferase"/>
    <property type="match status" value="1"/>
</dbReference>
<dbReference type="Pfam" id="PF00685">
    <property type="entry name" value="Sulfotransfer_1"/>
    <property type="match status" value="1"/>
</dbReference>
<dbReference type="PANTHER" id="PTHR11783">
    <property type="entry name" value="SULFOTRANSFERASE SULT"/>
    <property type="match status" value="1"/>
</dbReference>
<evidence type="ECO:0000313" key="4">
    <source>
        <dbReference type="EMBL" id="KAH3752951.1"/>
    </source>
</evidence>
<dbReference type="EMBL" id="JAIWYP010000010">
    <property type="protein sequence ID" value="KAH3752951.1"/>
    <property type="molecule type" value="Genomic_DNA"/>
</dbReference>
<evidence type="ECO:0000256" key="1">
    <source>
        <dbReference type="ARBA" id="ARBA00005771"/>
    </source>
</evidence>
<sequence>MENSSESEKTEVIRRTYSHKLPGEHLYDDILFFGYTPADVLDAVKDFEVRDDDVFIATYPKAGTTWLQELTWLIMHDGNFEEAYQKPVYFRSPFLEFKDEVLNEIGLDIAAQLQPPRIIKSHLPVTLMPNQIQNRNCKTLVLFRNPKDVCVSYYHFYRASSSFGNFRGSWEEFMYMFLDGYVDHGSWFEYTKGWWGRREDPNTMLVFYEDLKRNLRMEVDKLCAFLGKPLPVPVREEIARHCRFENMKQNPMTNHMDVYSIDSNISPLLRKGEVGDWKTIFTVAQSEQFDKFCTDELGHLDIPFRYTLH</sequence>
<reference evidence="4" key="2">
    <citation type="submission" date="2020-11" db="EMBL/GenBank/DDBJ databases">
        <authorList>
            <person name="McCartney M.A."/>
            <person name="Auch B."/>
            <person name="Kono T."/>
            <person name="Mallez S."/>
            <person name="Becker A."/>
            <person name="Gohl D.M."/>
            <person name="Silverstein K.A.T."/>
            <person name="Koren S."/>
            <person name="Bechman K.B."/>
            <person name="Herman A."/>
            <person name="Abrahante J.E."/>
            <person name="Garbe J."/>
        </authorList>
    </citation>
    <scope>NUCLEOTIDE SEQUENCE</scope>
    <source>
        <strain evidence="4">Duluth1</strain>
        <tissue evidence="4">Whole animal</tissue>
    </source>
</reference>
<gene>
    <name evidence="4" type="ORF">DPMN_187577</name>
</gene>
<evidence type="ECO:0000256" key="2">
    <source>
        <dbReference type="ARBA" id="ARBA00022679"/>
    </source>
</evidence>
<dbReference type="InterPro" id="IPR000863">
    <property type="entry name" value="Sulfotransferase_dom"/>
</dbReference>
<protein>
    <recommendedName>
        <fullName evidence="3">Sulfotransferase domain-containing protein</fullName>
    </recommendedName>
</protein>
<reference evidence="4" key="1">
    <citation type="journal article" date="2019" name="bioRxiv">
        <title>The Genome of the Zebra Mussel, Dreissena polymorpha: A Resource for Invasive Species Research.</title>
        <authorList>
            <person name="McCartney M.A."/>
            <person name="Auch B."/>
            <person name="Kono T."/>
            <person name="Mallez S."/>
            <person name="Zhang Y."/>
            <person name="Obille A."/>
            <person name="Becker A."/>
            <person name="Abrahante J.E."/>
            <person name="Garbe J."/>
            <person name="Badalamenti J.P."/>
            <person name="Herman A."/>
            <person name="Mangelson H."/>
            <person name="Liachko I."/>
            <person name="Sullivan S."/>
            <person name="Sone E.D."/>
            <person name="Koren S."/>
            <person name="Silverstein K.A.T."/>
            <person name="Beckman K.B."/>
            <person name="Gohl D.M."/>
        </authorList>
    </citation>
    <scope>NUCLEOTIDE SEQUENCE</scope>
    <source>
        <strain evidence="4">Duluth1</strain>
        <tissue evidence="4">Whole animal</tissue>
    </source>
</reference>
<dbReference type="Gene3D" id="3.40.50.300">
    <property type="entry name" value="P-loop containing nucleotide triphosphate hydrolases"/>
    <property type="match status" value="1"/>
</dbReference>
<dbReference type="SUPFAM" id="SSF52540">
    <property type="entry name" value="P-loop containing nucleoside triphosphate hydrolases"/>
    <property type="match status" value="1"/>
</dbReference>
<comment type="similarity">
    <text evidence="1">Belongs to the sulfotransferase 1 family.</text>
</comment>
<organism evidence="4 5">
    <name type="scientific">Dreissena polymorpha</name>
    <name type="common">Zebra mussel</name>
    <name type="synonym">Mytilus polymorpha</name>
    <dbReference type="NCBI Taxonomy" id="45954"/>
    <lineage>
        <taxon>Eukaryota</taxon>
        <taxon>Metazoa</taxon>
        <taxon>Spiralia</taxon>
        <taxon>Lophotrochozoa</taxon>
        <taxon>Mollusca</taxon>
        <taxon>Bivalvia</taxon>
        <taxon>Autobranchia</taxon>
        <taxon>Heteroconchia</taxon>
        <taxon>Euheterodonta</taxon>
        <taxon>Imparidentia</taxon>
        <taxon>Neoheterodontei</taxon>
        <taxon>Myida</taxon>
        <taxon>Dreissenoidea</taxon>
        <taxon>Dreissenidae</taxon>
        <taxon>Dreissena</taxon>
    </lineage>
</organism>
<dbReference type="OrthoDB" id="6048410at2759"/>
<feature type="domain" description="Sulfotransferase" evidence="3">
    <location>
        <begin position="51"/>
        <end position="298"/>
    </location>
</feature>
<dbReference type="Proteomes" id="UP000828390">
    <property type="component" value="Unassembled WGS sequence"/>
</dbReference>
<dbReference type="AlphaFoldDB" id="A0A9D4I7N2"/>
<keyword evidence="5" id="KW-1185">Reference proteome</keyword>
<dbReference type="GO" id="GO:0008146">
    <property type="term" value="F:sulfotransferase activity"/>
    <property type="evidence" value="ECO:0007669"/>
    <property type="project" value="InterPro"/>
</dbReference>
<comment type="caution">
    <text evidence="4">The sequence shown here is derived from an EMBL/GenBank/DDBJ whole genome shotgun (WGS) entry which is preliminary data.</text>
</comment>
<proteinExistence type="inferred from homology"/>
<keyword evidence="2" id="KW-0808">Transferase</keyword>
<dbReference type="InterPro" id="IPR027417">
    <property type="entry name" value="P-loop_NTPase"/>
</dbReference>
<accession>A0A9D4I7N2</accession>
<evidence type="ECO:0000259" key="3">
    <source>
        <dbReference type="Pfam" id="PF00685"/>
    </source>
</evidence>
<name>A0A9D4I7N2_DREPO</name>